<evidence type="ECO:0000313" key="3">
    <source>
        <dbReference type="Proteomes" id="UP000030665"/>
    </source>
</evidence>
<dbReference type="GO" id="GO:0000139">
    <property type="term" value="C:Golgi membrane"/>
    <property type="evidence" value="ECO:0007669"/>
    <property type="project" value="TreeGrafter"/>
</dbReference>
<dbReference type="GO" id="GO:0043001">
    <property type="term" value="P:Golgi to plasma membrane protein transport"/>
    <property type="evidence" value="ECO:0007669"/>
    <property type="project" value="InterPro"/>
</dbReference>
<sequence length="335" mass="37662">MDGRVPAPLFLDQPPDLAKYHARIPYEYGKEGESKNSVISELEKPLEQIDSTIPDKEQQLACSSSTPCVETGVDVEQLEEKVKGLEESRNRLLVDNDSLTRQLEYQQKVNSELKKFLISSMGSDLQLKLGCLAEEKVRLTEDMARYSEQLEHAHENWEKLAIQCEVWKSKFLASCVIVDQLTTSRMCLQNQCQKAQDVVVSLLEEHSDYFDSLHQTFRLLKDLNKLRNPEMCLTRDHGSTFSLDTLIADCRTMADALCLSLSSCSTLDEGDSVQRSYTNTEKLALKVAQDDIQMFDSDFAALLSAIGGQHDYAGCLNGDQSLKSCNRCKGSLKLV</sequence>
<keyword evidence="3" id="KW-1185">Reference proteome</keyword>
<organism evidence="2 3">
    <name type="scientific">Trichuris trichiura</name>
    <name type="common">Whipworm</name>
    <name type="synonym">Trichocephalus trichiurus</name>
    <dbReference type="NCBI Taxonomy" id="36087"/>
    <lineage>
        <taxon>Eukaryota</taxon>
        <taxon>Metazoa</taxon>
        <taxon>Ecdysozoa</taxon>
        <taxon>Nematoda</taxon>
        <taxon>Enoplea</taxon>
        <taxon>Dorylaimia</taxon>
        <taxon>Trichinellida</taxon>
        <taxon>Trichuridae</taxon>
        <taxon>Trichuris</taxon>
    </lineage>
</organism>
<dbReference type="OrthoDB" id="5959043at2759"/>
<dbReference type="PANTHER" id="PTHR13066">
    <property type="entry name" value="BASIC LEUCINE ZIPPER NUCLEAR FACTOR 1 BLZF1 PROTEIN"/>
    <property type="match status" value="1"/>
</dbReference>
<dbReference type="EMBL" id="HG805819">
    <property type="protein sequence ID" value="CDW52303.1"/>
    <property type="molecule type" value="Genomic_DNA"/>
</dbReference>
<protein>
    <submittedName>
        <fullName evidence="2">Basic leucine zipper nuclear factor 1</fullName>
    </submittedName>
</protein>
<name>A0A077YXX7_TRITR</name>
<proteinExistence type="predicted"/>
<gene>
    <name evidence="2" type="ORF">TTRE_0000056201</name>
</gene>
<evidence type="ECO:0000313" key="2">
    <source>
        <dbReference type="EMBL" id="CDW52303.1"/>
    </source>
</evidence>
<dbReference type="STRING" id="36087.A0A077YXX7"/>
<dbReference type="PANTHER" id="PTHR13066:SF2">
    <property type="entry name" value="GOLGIN-45"/>
    <property type="match status" value="1"/>
</dbReference>
<reference evidence="2" key="1">
    <citation type="submission" date="2014-01" db="EMBL/GenBank/DDBJ databases">
        <authorList>
            <person name="Aslett M."/>
        </authorList>
    </citation>
    <scope>NUCLEOTIDE SEQUENCE</scope>
</reference>
<keyword evidence="1" id="KW-0175">Coiled coil</keyword>
<feature type="coiled-coil region" evidence="1">
    <location>
        <begin position="68"/>
        <end position="102"/>
    </location>
</feature>
<dbReference type="Proteomes" id="UP000030665">
    <property type="component" value="Unassembled WGS sequence"/>
</dbReference>
<dbReference type="GO" id="GO:0007030">
    <property type="term" value="P:Golgi organization"/>
    <property type="evidence" value="ECO:0007669"/>
    <property type="project" value="InterPro"/>
</dbReference>
<dbReference type="InterPro" id="IPR027095">
    <property type="entry name" value="Golgin-45"/>
</dbReference>
<reference evidence="2" key="2">
    <citation type="submission" date="2014-03" db="EMBL/GenBank/DDBJ databases">
        <title>The whipworm genome and dual-species transcriptomics of an intimate host-pathogen interaction.</title>
        <authorList>
            <person name="Foth B.J."/>
            <person name="Tsai I.J."/>
            <person name="Reid A.J."/>
            <person name="Bancroft A.J."/>
            <person name="Nichol S."/>
            <person name="Tracey A."/>
            <person name="Holroyd N."/>
            <person name="Cotton J.A."/>
            <person name="Stanley E.J."/>
            <person name="Zarowiecki M."/>
            <person name="Liu J.Z."/>
            <person name="Huckvale T."/>
            <person name="Cooper P.J."/>
            <person name="Grencis R.K."/>
            <person name="Berriman M."/>
        </authorList>
    </citation>
    <scope>NUCLEOTIDE SEQUENCE [LARGE SCALE GENOMIC DNA]</scope>
</reference>
<accession>A0A077YXX7</accession>
<dbReference type="AlphaFoldDB" id="A0A077YXX7"/>
<feature type="coiled-coil region" evidence="1">
    <location>
        <begin position="129"/>
        <end position="156"/>
    </location>
</feature>
<evidence type="ECO:0000256" key="1">
    <source>
        <dbReference type="SAM" id="Coils"/>
    </source>
</evidence>